<proteinExistence type="predicted"/>
<name>X1B0V6_9ZZZZ</name>
<sequence>INRLSTIINEKLQNPIIIPNRTYSFFIDDKQIY</sequence>
<reference evidence="1" key="1">
    <citation type="journal article" date="2014" name="Front. Microbiol.">
        <title>High frequency of phylogenetically diverse reductive dehalogenase-homologous genes in deep subseafloor sedimentary metagenomes.</title>
        <authorList>
            <person name="Kawai M."/>
            <person name="Futagami T."/>
            <person name="Toyoda A."/>
            <person name="Takaki Y."/>
            <person name="Nishi S."/>
            <person name="Hori S."/>
            <person name="Arai W."/>
            <person name="Tsubouchi T."/>
            <person name="Morono Y."/>
            <person name="Uchiyama I."/>
            <person name="Ito T."/>
            <person name="Fujiyama A."/>
            <person name="Inagaki F."/>
            <person name="Takami H."/>
        </authorList>
    </citation>
    <scope>NUCLEOTIDE SEQUENCE</scope>
    <source>
        <strain evidence="1">Expedition CK06-06</strain>
    </source>
</reference>
<organism evidence="1">
    <name type="scientific">marine sediment metagenome</name>
    <dbReference type="NCBI Taxonomy" id="412755"/>
    <lineage>
        <taxon>unclassified sequences</taxon>
        <taxon>metagenomes</taxon>
        <taxon>ecological metagenomes</taxon>
    </lineage>
</organism>
<protein>
    <submittedName>
        <fullName evidence="1">Uncharacterized protein</fullName>
    </submittedName>
</protein>
<accession>X1B0V6</accession>
<dbReference type="EMBL" id="BART01005417">
    <property type="protein sequence ID" value="GAG65646.1"/>
    <property type="molecule type" value="Genomic_DNA"/>
</dbReference>
<gene>
    <name evidence="1" type="ORF">S01H4_12632</name>
</gene>
<comment type="caution">
    <text evidence="1">The sequence shown here is derived from an EMBL/GenBank/DDBJ whole genome shotgun (WGS) entry which is preliminary data.</text>
</comment>
<dbReference type="AlphaFoldDB" id="X1B0V6"/>
<feature type="non-terminal residue" evidence="1">
    <location>
        <position position="1"/>
    </location>
</feature>
<evidence type="ECO:0000313" key="1">
    <source>
        <dbReference type="EMBL" id="GAG65646.1"/>
    </source>
</evidence>